<dbReference type="Pfam" id="PF04965">
    <property type="entry name" value="GPW_gp25"/>
    <property type="match status" value="1"/>
</dbReference>
<dbReference type="EMBL" id="QXHD01000004">
    <property type="protein sequence ID" value="NEZ56232.1"/>
    <property type="molecule type" value="Genomic_DNA"/>
</dbReference>
<dbReference type="Gene3D" id="3.10.450.40">
    <property type="match status" value="1"/>
</dbReference>
<dbReference type="SUPFAM" id="SSF160719">
    <property type="entry name" value="gpW/gp25-like"/>
    <property type="match status" value="1"/>
</dbReference>
<dbReference type="Proteomes" id="UP000481033">
    <property type="component" value="Unassembled WGS sequence"/>
</dbReference>
<gene>
    <name evidence="2" type="ORF">DXZ20_11225</name>
</gene>
<dbReference type="AlphaFoldDB" id="A0A6M0RKC1"/>
<reference evidence="2 3" key="1">
    <citation type="journal article" date="2020" name="Microb. Ecol.">
        <title>Ecogenomics of the Marine Benthic Filamentous Cyanobacterium Adonisia.</title>
        <authorList>
            <person name="Walter J.M."/>
            <person name="Coutinho F.H."/>
            <person name="Leomil L."/>
            <person name="Hargreaves P.I."/>
            <person name="Campeao M.E."/>
            <person name="Vieira V.V."/>
            <person name="Silva B.S."/>
            <person name="Fistarol G.O."/>
            <person name="Salomon P.S."/>
            <person name="Sawabe T."/>
            <person name="Mino S."/>
            <person name="Hosokawa M."/>
            <person name="Miyashita H."/>
            <person name="Maruyama F."/>
            <person name="van Verk M.C."/>
            <person name="Dutilh B.E."/>
            <person name="Thompson C.C."/>
            <person name="Thompson F.L."/>
        </authorList>
    </citation>
    <scope>NUCLEOTIDE SEQUENCE [LARGE SCALE GENOMIC DNA]</scope>
    <source>
        <strain evidence="2 3">CCMR0081</strain>
    </source>
</reference>
<sequence length="119" mass="13353">MVTDFPFHIDRSRGRTALTDGSGHIRDLIEQVLFTAPGERVNRPDFGSGLLQLVFAPNSDILSAATQATVRGGLQRWLGDLIQVDEVMVENEASTLRVTVRYLVRRTQQQQVAQFTREV</sequence>
<accession>A0A6M0RKC1</accession>
<feature type="domain" description="IraD/Gp25-like" evidence="1">
    <location>
        <begin position="21"/>
        <end position="108"/>
    </location>
</feature>
<evidence type="ECO:0000313" key="2">
    <source>
        <dbReference type="EMBL" id="NEZ56232.1"/>
    </source>
</evidence>
<evidence type="ECO:0000259" key="1">
    <source>
        <dbReference type="Pfam" id="PF04965"/>
    </source>
</evidence>
<dbReference type="InterPro" id="IPR007048">
    <property type="entry name" value="IraD/Gp25-like"/>
</dbReference>
<protein>
    <recommendedName>
        <fullName evidence="1">IraD/Gp25-like domain-containing protein</fullName>
    </recommendedName>
</protein>
<evidence type="ECO:0000313" key="3">
    <source>
        <dbReference type="Proteomes" id="UP000481033"/>
    </source>
</evidence>
<keyword evidence="3" id="KW-1185">Reference proteome</keyword>
<proteinExistence type="predicted"/>
<name>A0A6M0RKC1_9CYAN</name>
<organism evidence="2 3">
    <name type="scientific">Adonisia turfae CCMR0081</name>
    <dbReference type="NCBI Taxonomy" id="2292702"/>
    <lineage>
        <taxon>Bacteria</taxon>
        <taxon>Bacillati</taxon>
        <taxon>Cyanobacteriota</taxon>
        <taxon>Adonisia</taxon>
        <taxon>Adonisia turfae</taxon>
    </lineage>
</organism>
<dbReference type="RefSeq" id="WP_006514835.1">
    <property type="nucleotide sequence ID" value="NZ_QXHD01000004.1"/>
</dbReference>
<comment type="caution">
    <text evidence="2">The sequence shown here is derived from an EMBL/GenBank/DDBJ whole genome shotgun (WGS) entry which is preliminary data.</text>
</comment>